<keyword evidence="7" id="KW-1185">Reference proteome</keyword>
<reference evidence="6 7" key="1">
    <citation type="journal article" date="2011" name="J. Gen. Appl. Microbiol.">
        <title>Draft genome sequencing of the enigmatic yeast Saitoella complicata.</title>
        <authorList>
            <person name="Nishida H."/>
            <person name="Hamamoto M."/>
            <person name="Sugiyama J."/>
        </authorList>
    </citation>
    <scope>NUCLEOTIDE SEQUENCE [LARGE SCALE GENOMIC DNA]</scope>
    <source>
        <strain evidence="6 7">NRRL Y-17804</strain>
    </source>
</reference>
<keyword evidence="2 4" id="KW-0442">Lipid degradation</keyword>
<comment type="caution">
    <text evidence="6">The sequence shown here is derived from an EMBL/GenBank/DDBJ whole genome shotgun (WGS) entry which is preliminary data.</text>
</comment>
<keyword evidence="1 4" id="KW-0378">Hydrolase</keyword>
<dbReference type="GO" id="GO:0003847">
    <property type="term" value="F:1-alkyl-2-acetylglycerophosphocholine esterase activity"/>
    <property type="evidence" value="ECO:0007669"/>
    <property type="project" value="UniProtKB-UniRule"/>
</dbReference>
<keyword evidence="3 4" id="KW-0443">Lipid metabolism</keyword>
<accession>A0A0E9NBH3</accession>
<comment type="catalytic activity">
    <reaction evidence="4">
        <text>a 1-O-alkyl-2-acetyl-sn-glycero-3-phosphocholine + H2O = a 1-O-alkyl-sn-glycero-3-phosphocholine + acetate + H(+)</text>
        <dbReference type="Rhea" id="RHEA:17777"/>
        <dbReference type="ChEBI" id="CHEBI:15377"/>
        <dbReference type="ChEBI" id="CHEBI:15378"/>
        <dbReference type="ChEBI" id="CHEBI:30089"/>
        <dbReference type="ChEBI" id="CHEBI:30909"/>
        <dbReference type="ChEBI" id="CHEBI:36707"/>
        <dbReference type="EC" id="3.1.1.47"/>
    </reaction>
</comment>
<dbReference type="EC" id="3.1.1.47" evidence="4"/>
<dbReference type="PIRSF" id="PIRSF018169">
    <property type="entry name" value="PAF_acetylhydrolase"/>
    <property type="match status" value="1"/>
</dbReference>
<evidence type="ECO:0000256" key="3">
    <source>
        <dbReference type="ARBA" id="ARBA00023098"/>
    </source>
</evidence>
<sequence length="428" mass="47073">MGFFPSLPKPPGPLPVSTFTLESPIESTLHTPHPPSPARPLKTSLIRVYYPCDPSTGTSKAESWIPRPFSTYIKGNAHFLRVPPLLVWALSCISGLLFTRLPCRKDATPLKRDGGWPTMLFSHGLGGSRGAYGAYCAGLASHGVVVAAIEHRDGSAAVSYVSTSDGKGEEVPYVRVFDQKVKEKQVHVRTYEFREALRVLRALNAGHPVEVANSRWHAKNFNYESWKGVMNVKKGQIIAAGHSFGGATALSACKDIAEFHLSPAPNSSTPDNYPFSEEFAATILLDPWMSPTTTNSHIPLPTPTLTVLSGQFYKWSQNLTAVKELHRGRQESKCWVATRSAHLSQSDFGALFPWGTKKFAKAEENPVKVLEWNIEATRAFLRDVGVDGIGEGKDVDEAIWRGEEGWEGVRCEERGRGLHVEGDFGSEF</sequence>
<dbReference type="Proteomes" id="UP000033140">
    <property type="component" value="Unassembled WGS sequence"/>
</dbReference>
<dbReference type="PANTHER" id="PTHR10272:SF7">
    <property type="entry name" value="PHOSPHOLIPASE-RELATED"/>
    <property type="match status" value="1"/>
</dbReference>
<name>A0A0E9NBH3_SAICN</name>
<dbReference type="InterPro" id="IPR029058">
    <property type="entry name" value="AB_hydrolase_fold"/>
</dbReference>
<evidence type="ECO:0000256" key="4">
    <source>
        <dbReference type="PIRNR" id="PIRNR018169"/>
    </source>
</evidence>
<dbReference type="SUPFAM" id="SSF53474">
    <property type="entry name" value="alpha/beta-Hydrolases"/>
    <property type="match status" value="1"/>
</dbReference>
<evidence type="ECO:0000256" key="2">
    <source>
        <dbReference type="ARBA" id="ARBA00022963"/>
    </source>
</evidence>
<reference evidence="6 7" key="3">
    <citation type="journal article" date="2015" name="Genome Announc.">
        <title>Draft Genome Sequence of the Archiascomycetous Yeast Saitoella complicata.</title>
        <authorList>
            <person name="Yamauchi K."/>
            <person name="Kondo S."/>
            <person name="Hamamoto M."/>
            <person name="Takahashi Y."/>
            <person name="Ogura Y."/>
            <person name="Hayashi T."/>
            <person name="Nishida H."/>
        </authorList>
    </citation>
    <scope>NUCLEOTIDE SEQUENCE [LARGE SCALE GENOMIC DNA]</scope>
    <source>
        <strain evidence="6 7">NRRL Y-17804</strain>
    </source>
</reference>
<dbReference type="EMBL" id="BACD03000005">
    <property type="protein sequence ID" value="GAO46750.1"/>
    <property type="molecule type" value="Genomic_DNA"/>
</dbReference>
<comment type="similarity">
    <text evidence="4">Belongs to the serine esterase family.</text>
</comment>
<dbReference type="OMA" id="FDQWDNL"/>
<feature type="active site" description="Nucleophile" evidence="5">
    <location>
        <position position="243"/>
    </location>
</feature>
<reference evidence="6 7" key="2">
    <citation type="journal article" date="2014" name="J. Gen. Appl. Microbiol.">
        <title>The early diverging ascomycetous budding yeast Saitoella complicata has three histone deacetylases belonging to the Clr6, Hos2, and Rpd3 lineages.</title>
        <authorList>
            <person name="Nishida H."/>
            <person name="Matsumoto T."/>
            <person name="Kondo S."/>
            <person name="Hamamoto M."/>
            <person name="Yoshikawa H."/>
        </authorList>
    </citation>
    <scope>NUCLEOTIDE SEQUENCE [LARGE SCALE GENOMIC DNA]</scope>
    <source>
        <strain evidence="6 7">NRRL Y-17804</strain>
    </source>
</reference>
<dbReference type="InterPro" id="IPR016715">
    <property type="entry name" value="PAF_acetylhydro_eukaryote"/>
</dbReference>
<evidence type="ECO:0000256" key="1">
    <source>
        <dbReference type="ARBA" id="ARBA00022801"/>
    </source>
</evidence>
<dbReference type="AlphaFoldDB" id="A0A0E9NBH3"/>
<organism evidence="6 7">
    <name type="scientific">Saitoella complicata (strain BCRC 22490 / CBS 7301 / JCM 7358 / NBRC 10748 / NRRL Y-17804)</name>
    <dbReference type="NCBI Taxonomy" id="698492"/>
    <lineage>
        <taxon>Eukaryota</taxon>
        <taxon>Fungi</taxon>
        <taxon>Dikarya</taxon>
        <taxon>Ascomycota</taxon>
        <taxon>Taphrinomycotina</taxon>
        <taxon>Taphrinomycotina incertae sedis</taxon>
        <taxon>Saitoella</taxon>
    </lineage>
</organism>
<dbReference type="Gene3D" id="3.40.50.1820">
    <property type="entry name" value="alpha/beta hydrolase"/>
    <property type="match status" value="1"/>
</dbReference>
<protein>
    <recommendedName>
        <fullName evidence="4">Putative phospholipase</fullName>
        <ecNumber evidence="4">3.1.1.47</ecNumber>
    </recommendedName>
</protein>
<evidence type="ECO:0000256" key="5">
    <source>
        <dbReference type="PIRSR" id="PIRSR018169-1"/>
    </source>
</evidence>
<evidence type="ECO:0000313" key="7">
    <source>
        <dbReference type="Proteomes" id="UP000033140"/>
    </source>
</evidence>
<dbReference type="PANTHER" id="PTHR10272">
    <property type="entry name" value="PLATELET-ACTIVATING FACTOR ACETYLHYDROLASE"/>
    <property type="match status" value="1"/>
</dbReference>
<evidence type="ECO:0000313" key="6">
    <source>
        <dbReference type="EMBL" id="GAO46750.1"/>
    </source>
</evidence>
<dbReference type="Pfam" id="PF03403">
    <property type="entry name" value="PAF-AH_p_II"/>
    <property type="match status" value="1"/>
</dbReference>
<feature type="active site" description="Charge relay system" evidence="5">
    <location>
        <position position="286"/>
    </location>
</feature>
<dbReference type="STRING" id="698492.A0A0E9NBH3"/>
<gene>
    <name evidence="6" type="ORF">G7K_0972-t1</name>
</gene>
<feature type="active site" description="Charge relay system" evidence="5">
    <location>
        <position position="342"/>
    </location>
</feature>
<proteinExistence type="inferred from homology"/>
<dbReference type="GO" id="GO:0016042">
    <property type="term" value="P:lipid catabolic process"/>
    <property type="evidence" value="ECO:0007669"/>
    <property type="project" value="UniProtKB-KW"/>
</dbReference>